<dbReference type="SUPFAM" id="SSF52402">
    <property type="entry name" value="Adenine nucleotide alpha hydrolases-like"/>
    <property type="match status" value="1"/>
</dbReference>
<dbReference type="Gene3D" id="3.40.50.12370">
    <property type="match status" value="1"/>
</dbReference>
<dbReference type="RefSeq" id="WP_076500860.1">
    <property type="nucleotide sequence ID" value="NZ_FTOP01000007.1"/>
</dbReference>
<keyword evidence="2" id="KW-1185">Reference proteome</keyword>
<proteinExistence type="predicted"/>
<dbReference type="OrthoDB" id="835770at2"/>
<accession>A0A1N7MPN6</accession>
<protein>
    <recommendedName>
        <fullName evidence="3">Nucleotide-binding universal stress protein, UspA family</fullName>
    </recommendedName>
</protein>
<dbReference type="Proteomes" id="UP000186026">
    <property type="component" value="Unassembled WGS sequence"/>
</dbReference>
<evidence type="ECO:0008006" key="3">
    <source>
        <dbReference type="Google" id="ProtNLM"/>
    </source>
</evidence>
<dbReference type="STRING" id="529505.SAMN05421761_10723"/>
<dbReference type="PROSITE" id="PS51257">
    <property type="entry name" value="PROKAR_LIPOPROTEIN"/>
    <property type="match status" value="1"/>
</dbReference>
<dbReference type="EMBL" id="FTOP01000007">
    <property type="protein sequence ID" value="SIS88116.1"/>
    <property type="molecule type" value="Genomic_DNA"/>
</dbReference>
<organism evidence="1 2">
    <name type="scientific">Belliella pelovolcani</name>
    <dbReference type="NCBI Taxonomy" id="529505"/>
    <lineage>
        <taxon>Bacteria</taxon>
        <taxon>Pseudomonadati</taxon>
        <taxon>Bacteroidota</taxon>
        <taxon>Cytophagia</taxon>
        <taxon>Cytophagales</taxon>
        <taxon>Cyclobacteriaceae</taxon>
        <taxon>Belliella</taxon>
    </lineage>
</organism>
<sequence>MKIYVLIDFSDYSNSQIKLAVQWCLAFGCKMVLVHQLELMIPSLGSPDIRLKLEYDQKRMVFQEIEKLRAQYVDESIFVNIEITALPLIKFLKEEAQIEEEDITLAGIKGTGILKQIFIGSTVTRVIEEVNRLTIAIPLHAKVNVPSKLVVAVHYKTPIEERFLKQLIKSISSKLEVVEFITIISKVEEKYDSEAYLLKLKKTFYPLISCQVNSFNGNDAIAELKNYMLLQEGMFLVLQKGSRSLVDRVFRKFMINDLVHDASIPLIVLPS</sequence>
<evidence type="ECO:0000313" key="2">
    <source>
        <dbReference type="Proteomes" id="UP000186026"/>
    </source>
</evidence>
<gene>
    <name evidence="1" type="ORF">SAMN05421761_10723</name>
</gene>
<reference evidence="2" key="1">
    <citation type="submission" date="2017-01" db="EMBL/GenBank/DDBJ databases">
        <authorList>
            <person name="Varghese N."/>
            <person name="Submissions S."/>
        </authorList>
    </citation>
    <scope>NUCLEOTIDE SEQUENCE [LARGE SCALE GENOMIC DNA]</scope>
    <source>
        <strain evidence="2">DSM 46698</strain>
    </source>
</reference>
<dbReference type="AlphaFoldDB" id="A0A1N7MPN6"/>
<name>A0A1N7MPN6_9BACT</name>
<evidence type="ECO:0000313" key="1">
    <source>
        <dbReference type="EMBL" id="SIS88116.1"/>
    </source>
</evidence>